<dbReference type="PANTHER" id="PTHR38459:SF1">
    <property type="entry name" value="PROPHAGE BACTOPRENOL-LINKED GLUCOSE TRANSLOCASE HOMOLOG"/>
    <property type="match status" value="1"/>
</dbReference>
<dbReference type="GO" id="GO:0005886">
    <property type="term" value="C:plasma membrane"/>
    <property type="evidence" value="ECO:0007669"/>
    <property type="project" value="TreeGrafter"/>
</dbReference>
<dbReference type="GO" id="GO:0000271">
    <property type="term" value="P:polysaccharide biosynthetic process"/>
    <property type="evidence" value="ECO:0007669"/>
    <property type="project" value="InterPro"/>
</dbReference>
<dbReference type="PANTHER" id="PTHR38459">
    <property type="entry name" value="PROPHAGE BACTOPRENOL-LINKED GLUCOSE TRANSLOCASE HOMOLOG"/>
    <property type="match status" value="1"/>
</dbReference>
<reference evidence="8 9" key="1">
    <citation type="submission" date="2019-01" db="EMBL/GenBank/DDBJ databases">
        <title>Filimonas sp. strain TTM-71.</title>
        <authorList>
            <person name="Chen W.-M."/>
        </authorList>
    </citation>
    <scope>NUCLEOTIDE SEQUENCE [LARGE SCALE GENOMIC DNA]</scope>
    <source>
        <strain evidence="8 9">TTM-71</strain>
    </source>
</reference>
<comment type="caution">
    <text evidence="8">The sequence shown here is derived from an EMBL/GenBank/DDBJ whole genome shotgun (WGS) entry which is preliminary data.</text>
</comment>
<protein>
    <submittedName>
        <fullName evidence="8">GtrA family protein</fullName>
    </submittedName>
</protein>
<comment type="similarity">
    <text evidence="2">Belongs to the GtrA family.</text>
</comment>
<evidence type="ECO:0000259" key="7">
    <source>
        <dbReference type="Pfam" id="PF04138"/>
    </source>
</evidence>
<keyword evidence="9" id="KW-1185">Reference proteome</keyword>
<dbReference type="Pfam" id="PF04138">
    <property type="entry name" value="GtrA_DPMS_TM"/>
    <property type="match status" value="1"/>
</dbReference>
<dbReference type="AlphaFoldDB" id="A0A4Q1D421"/>
<evidence type="ECO:0000256" key="2">
    <source>
        <dbReference type="ARBA" id="ARBA00009399"/>
    </source>
</evidence>
<keyword evidence="3 6" id="KW-0812">Transmembrane</keyword>
<evidence type="ECO:0000313" key="8">
    <source>
        <dbReference type="EMBL" id="RXK83088.1"/>
    </source>
</evidence>
<feature type="transmembrane region" description="Helical" evidence="6">
    <location>
        <begin position="103"/>
        <end position="124"/>
    </location>
</feature>
<evidence type="ECO:0000313" key="9">
    <source>
        <dbReference type="Proteomes" id="UP000290545"/>
    </source>
</evidence>
<dbReference type="OrthoDB" id="9812049at2"/>
<feature type="transmembrane region" description="Helical" evidence="6">
    <location>
        <begin position="76"/>
        <end position="94"/>
    </location>
</feature>
<keyword evidence="4 6" id="KW-1133">Transmembrane helix</keyword>
<feature type="transmembrane region" description="Helical" evidence="6">
    <location>
        <begin position="12"/>
        <end position="30"/>
    </location>
</feature>
<gene>
    <name evidence="8" type="ORF">ESB13_13265</name>
</gene>
<dbReference type="RefSeq" id="WP_129004048.1">
    <property type="nucleotide sequence ID" value="NZ_SDHZ01000002.1"/>
</dbReference>
<dbReference type="EMBL" id="SDHZ01000002">
    <property type="protein sequence ID" value="RXK83088.1"/>
    <property type="molecule type" value="Genomic_DNA"/>
</dbReference>
<organism evidence="8 9">
    <name type="scientific">Filimonas effusa</name>
    <dbReference type="NCBI Taxonomy" id="2508721"/>
    <lineage>
        <taxon>Bacteria</taxon>
        <taxon>Pseudomonadati</taxon>
        <taxon>Bacteroidota</taxon>
        <taxon>Chitinophagia</taxon>
        <taxon>Chitinophagales</taxon>
        <taxon>Chitinophagaceae</taxon>
        <taxon>Filimonas</taxon>
    </lineage>
</organism>
<dbReference type="InterPro" id="IPR007267">
    <property type="entry name" value="GtrA_DPMS_TM"/>
</dbReference>
<evidence type="ECO:0000256" key="3">
    <source>
        <dbReference type="ARBA" id="ARBA00022692"/>
    </source>
</evidence>
<evidence type="ECO:0000256" key="1">
    <source>
        <dbReference type="ARBA" id="ARBA00004141"/>
    </source>
</evidence>
<evidence type="ECO:0000256" key="4">
    <source>
        <dbReference type="ARBA" id="ARBA00022989"/>
    </source>
</evidence>
<name>A0A4Q1D421_9BACT</name>
<keyword evidence="5 6" id="KW-0472">Membrane</keyword>
<accession>A0A4Q1D421</accession>
<evidence type="ECO:0000256" key="6">
    <source>
        <dbReference type="SAM" id="Phobius"/>
    </source>
</evidence>
<feature type="domain" description="GtrA/DPMS transmembrane" evidence="7">
    <location>
        <begin position="11"/>
        <end position="124"/>
    </location>
</feature>
<feature type="transmembrane region" description="Helical" evidence="6">
    <location>
        <begin position="39"/>
        <end position="56"/>
    </location>
</feature>
<dbReference type="Proteomes" id="UP000290545">
    <property type="component" value="Unassembled WGS sequence"/>
</dbReference>
<evidence type="ECO:0000256" key="5">
    <source>
        <dbReference type="ARBA" id="ARBA00023136"/>
    </source>
</evidence>
<proteinExistence type="inferred from homology"/>
<comment type="subcellular location">
    <subcellularLocation>
        <location evidence="1">Membrane</location>
        <topology evidence="1">Multi-pass membrane protein</topology>
    </subcellularLocation>
</comment>
<sequence length="127" mass="14717">MIADSLLKLARFAVVGFTGLCIDFGITWFCKEKLSLNKFVANTCGFTFAVVNNFILNRIWTFQSTNRLWHLEFARFAGFALIGLVLNNLLLWFFNERLHIRFYVAKAGAIACVFAWNFLSNFLFNFH</sequence>
<dbReference type="InterPro" id="IPR051401">
    <property type="entry name" value="GtrA_CellWall_Glycosyl"/>
</dbReference>